<dbReference type="AlphaFoldDB" id="A0A8S1A7B9"/>
<feature type="signal peptide" evidence="1">
    <location>
        <begin position="1"/>
        <end position="17"/>
    </location>
</feature>
<feature type="chain" id="PRO_5035847885" evidence="1">
    <location>
        <begin position="18"/>
        <end position="144"/>
    </location>
</feature>
<accession>A0A8S1A7B9</accession>
<reference evidence="2 3" key="1">
    <citation type="submission" date="2020-04" db="EMBL/GenBank/DDBJ databases">
        <authorList>
            <person name="Wallbank WR R."/>
            <person name="Pardo Diaz C."/>
            <person name="Kozak K."/>
            <person name="Martin S."/>
            <person name="Jiggins C."/>
            <person name="Moest M."/>
            <person name="Warren A I."/>
            <person name="Byers J.R.P. K."/>
            <person name="Montejo-Kovacevich G."/>
            <person name="Yen C E."/>
        </authorList>
    </citation>
    <scope>NUCLEOTIDE SEQUENCE [LARGE SCALE GENOMIC DNA]</scope>
</reference>
<name>A0A8S1A7B9_ARCPL</name>
<proteinExistence type="predicted"/>
<dbReference type="OrthoDB" id="6924228at2759"/>
<organism evidence="2 3">
    <name type="scientific">Arctia plantaginis</name>
    <name type="common">Wood tiger moth</name>
    <name type="synonym">Phalaena plantaginis</name>
    <dbReference type="NCBI Taxonomy" id="874455"/>
    <lineage>
        <taxon>Eukaryota</taxon>
        <taxon>Metazoa</taxon>
        <taxon>Ecdysozoa</taxon>
        <taxon>Arthropoda</taxon>
        <taxon>Hexapoda</taxon>
        <taxon>Insecta</taxon>
        <taxon>Pterygota</taxon>
        <taxon>Neoptera</taxon>
        <taxon>Endopterygota</taxon>
        <taxon>Lepidoptera</taxon>
        <taxon>Glossata</taxon>
        <taxon>Ditrysia</taxon>
        <taxon>Noctuoidea</taxon>
        <taxon>Erebidae</taxon>
        <taxon>Arctiinae</taxon>
        <taxon>Arctia</taxon>
    </lineage>
</organism>
<dbReference type="Proteomes" id="UP000494106">
    <property type="component" value="Unassembled WGS sequence"/>
</dbReference>
<comment type="caution">
    <text evidence="2">The sequence shown here is derived from an EMBL/GenBank/DDBJ whole genome shotgun (WGS) entry which is preliminary data.</text>
</comment>
<gene>
    <name evidence="2" type="ORF">APLA_LOCUS8296</name>
</gene>
<evidence type="ECO:0000313" key="2">
    <source>
        <dbReference type="EMBL" id="CAB3240491.1"/>
    </source>
</evidence>
<keyword evidence="3" id="KW-1185">Reference proteome</keyword>
<keyword evidence="1" id="KW-0732">Signal</keyword>
<dbReference type="EMBL" id="CADEBC010000505">
    <property type="protein sequence ID" value="CAB3240491.1"/>
    <property type="molecule type" value="Genomic_DNA"/>
</dbReference>
<sequence>MKSYCIVFILIIHTASATVDLNTLKESSAQKLQTLEEYATNKIQMLHEMIEKDLKSLQDKATGTYQMIADSIDAEKLKKLDIFNIIPKVQLKGELIQNKLKSLSGIKQKPQLYSSRRSQSGHNLILTYDVGLPWPVKRFGEIEI</sequence>
<evidence type="ECO:0000313" key="3">
    <source>
        <dbReference type="Proteomes" id="UP000494106"/>
    </source>
</evidence>
<evidence type="ECO:0000256" key="1">
    <source>
        <dbReference type="SAM" id="SignalP"/>
    </source>
</evidence>
<protein>
    <submittedName>
        <fullName evidence="2">Uncharacterized protein</fullName>
    </submittedName>
</protein>